<dbReference type="InterPro" id="IPR027474">
    <property type="entry name" value="L-asparaginase_N"/>
</dbReference>
<dbReference type="InterPro" id="IPR040919">
    <property type="entry name" value="Asparaginase_C"/>
</dbReference>
<dbReference type="SUPFAM" id="SSF53774">
    <property type="entry name" value="Glutaminase/Asparaginase"/>
    <property type="match status" value="1"/>
</dbReference>
<dbReference type="Gene3D" id="3.40.50.1170">
    <property type="entry name" value="L-asparaginase, N-terminal domain"/>
    <property type="match status" value="1"/>
</dbReference>
<evidence type="ECO:0000259" key="7">
    <source>
        <dbReference type="Pfam" id="PF00710"/>
    </source>
</evidence>
<protein>
    <recommendedName>
        <fullName evidence="2">asparaginase</fullName>
        <ecNumber evidence="2">3.5.1.1</ecNumber>
    </recommendedName>
</protein>
<feature type="active site" evidence="5">
    <location>
        <position position="11"/>
    </location>
</feature>
<dbReference type="PROSITE" id="PS00144">
    <property type="entry name" value="ASN_GLN_ASE_1"/>
    <property type="match status" value="1"/>
</dbReference>
<dbReference type="EMBL" id="CP017599">
    <property type="protein sequence ID" value="AOX01534.1"/>
    <property type="molecule type" value="Genomic_DNA"/>
</dbReference>
<evidence type="ECO:0000256" key="5">
    <source>
        <dbReference type="PROSITE-ProRule" id="PRU10099"/>
    </source>
</evidence>
<dbReference type="SMART" id="SM00870">
    <property type="entry name" value="Asparaginase"/>
    <property type="match status" value="1"/>
</dbReference>
<feature type="compositionally biased region" description="Basic residues" evidence="6">
    <location>
        <begin position="538"/>
        <end position="556"/>
    </location>
</feature>
<dbReference type="GO" id="GO:0004067">
    <property type="term" value="F:asparaginase activity"/>
    <property type="evidence" value="ECO:0007669"/>
    <property type="project" value="UniProtKB-UniRule"/>
</dbReference>
<dbReference type="KEGG" id="mpro:BJP34_20670"/>
<evidence type="ECO:0000256" key="1">
    <source>
        <dbReference type="ARBA" id="ARBA00010518"/>
    </source>
</evidence>
<dbReference type="EC" id="3.5.1.1" evidence="2"/>
<evidence type="ECO:0000259" key="8">
    <source>
        <dbReference type="Pfam" id="PF17763"/>
    </source>
</evidence>
<dbReference type="InterPro" id="IPR041725">
    <property type="entry name" value="L-asparaginase_I"/>
</dbReference>
<proteinExistence type="inferred from homology"/>
<gene>
    <name evidence="9" type="ORF">BJP34_20670</name>
</gene>
<dbReference type="Pfam" id="PF17763">
    <property type="entry name" value="Asparaginase_C"/>
    <property type="match status" value="1"/>
</dbReference>
<reference evidence="10" key="1">
    <citation type="submission" date="2016-10" db="EMBL/GenBank/DDBJ databases">
        <title>Comparative genomics uncovers the prolific and rare metabolic potential of the cyanobacterial genus Moorea.</title>
        <authorList>
            <person name="Leao T."/>
            <person name="Castelao G."/>
            <person name="Korobeynikov A."/>
            <person name="Monroe E.A."/>
            <person name="Podell S."/>
            <person name="Glukhov E."/>
            <person name="Allen E."/>
            <person name="Gerwick W.H."/>
            <person name="Gerwick L."/>
        </authorList>
    </citation>
    <scope>NUCLEOTIDE SEQUENCE [LARGE SCALE GENOMIC DNA]</scope>
    <source>
        <strain evidence="10">PAL-8-15-08-1</strain>
    </source>
</reference>
<dbReference type="AlphaFoldDB" id="A0A1D8TVC1"/>
<evidence type="ECO:0000256" key="3">
    <source>
        <dbReference type="PIRSR" id="PIRSR001220-1"/>
    </source>
</evidence>
<dbReference type="InterPro" id="IPR037152">
    <property type="entry name" value="L-asparaginase_N_sf"/>
</dbReference>
<dbReference type="Pfam" id="PF00710">
    <property type="entry name" value="Asparaginase"/>
    <property type="match status" value="1"/>
</dbReference>
<dbReference type="InterPro" id="IPR027473">
    <property type="entry name" value="L-asparaginase_C"/>
</dbReference>
<organism evidence="9 10">
    <name type="scientific">Moorena producens PAL-8-15-08-1</name>
    <dbReference type="NCBI Taxonomy" id="1458985"/>
    <lineage>
        <taxon>Bacteria</taxon>
        <taxon>Bacillati</taxon>
        <taxon>Cyanobacteriota</taxon>
        <taxon>Cyanophyceae</taxon>
        <taxon>Coleofasciculales</taxon>
        <taxon>Coleofasciculaceae</taxon>
        <taxon>Moorena</taxon>
    </lineage>
</organism>
<evidence type="ECO:0000256" key="6">
    <source>
        <dbReference type="SAM" id="MobiDB-lite"/>
    </source>
</evidence>
<dbReference type="CDD" id="cd08963">
    <property type="entry name" value="L-asparaginase_I"/>
    <property type="match status" value="1"/>
</dbReference>
<dbReference type="PANTHER" id="PTHR11707">
    <property type="entry name" value="L-ASPARAGINASE"/>
    <property type="match status" value="1"/>
</dbReference>
<feature type="binding site" evidence="4">
    <location>
        <position position="66"/>
    </location>
    <ligand>
        <name>substrate</name>
    </ligand>
</feature>
<evidence type="ECO:0000313" key="10">
    <source>
        <dbReference type="Proteomes" id="UP000177870"/>
    </source>
</evidence>
<feature type="binding site" evidence="4">
    <location>
        <begin position="97"/>
        <end position="98"/>
    </location>
    <ligand>
        <name>substrate</name>
    </ligand>
</feature>
<dbReference type="PANTHER" id="PTHR11707:SF28">
    <property type="entry name" value="60 KDA LYSOPHOSPHOLIPASE"/>
    <property type="match status" value="1"/>
</dbReference>
<comment type="similarity">
    <text evidence="1">Belongs to the asparaginase 1 family.</text>
</comment>
<dbReference type="GO" id="GO:0006520">
    <property type="term" value="P:amino acid metabolic process"/>
    <property type="evidence" value="ECO:0007669"/>
    <property type="project" value="InterPro"/>
</dbReference>
<evidence type="ECO:0000256" key="2">
    <source>
        <dbReference type="ARBA" id="ARBA00012920"/>
    </source>
</evidence>
<dbReference type="Gene3D" id="3.40.50.40">
    <property type="match status" value="1"/>
</dbReference>
<dbReference type="InterPro" id="IPR020827">
    <property type="entry name" value="Asparaginase/glutaminase_AS1"/>
</dbReference>
<name>A0A1D8TVC1_9CYAN</name>
<sequence length="556" mass="59992">MNIGILYTGGTIGSVQGPDGLYPLDTAGFQKAFDENILPIIQSQYPDCTIGYIDIGFGPNNSTLDSTNLQPKDWCKIAIAILEAYDSYESFIVLHGTDTMAWTASILSFLMTGLDSEGNYNALLSKPLVVTGSQLPLFVEKADSSYTVRFNTDALQNVCGAVTSCCEGVPEVCLYFDSTLMRGNRTVKTNASEFKAFSTPNYPNIGEYGLDFDVDNKVVRPLPTDPSLALSVQGEPAYDALSAQLTYINDNINSITVVPFAAFPAYYDVSADPNTSVLGDMLAACINQGVDGLILESYGAGNFPSGNPETPENGAIYKTLDEADNNGTVIVDCTQVLSGIVNSQTYAAGSWLSQVGAVGAYDMTPIAAASKLTYLKLLAKYYNWDQYKIKELMMTNLVGEIMDVNVLDARGEGFLAPGETIMALDGTAILTNEPGQGPVLTGTSLEEPFVFLEEPSSAKLPGQLHMQEDGQLIFYDRDNQAIYQAGGEPDPNTRSSKLILEGETTDGGTKLYIQNYGKEPVYIYPEPISLEKSDGKGNHKSHGKDKNKSHGKGKHK</sequence>
<accession>A0A1D8TVC1</accession>
<dbReference type="PIRSF" id="PIRSF500176">
    <property type="entry name" value="L_ASNase"/>
    <property type="match status" value="1"/>
</dbReference>
<evidence type="ECO:0000256" key="4">
    <source>
        <dbReference type="PIRSR" id="PIRSR001220-2"/>
    </source>
</evidence>
<dbReference type="PRINTS" id="PR00139">
    <property type="entry name" value="ASNGLNASE"/>
</dbReference>
<evidence type="ECO:0000313" key="9">
    <source>
        <dbReference type="EMBL" id="AOX01534.1"/>
    </source>
</evidence>
<feature type="domain" description="L-asparaginase N-terminal" evidence="7">
    <location>
        <begin position="3"/>
        <end position="214"/>
    </location>
</feature>
<feature type="active site" description="O-isoaspartyl threonine intermediate" evidence="3">
    <location>
        <position position="11"/>
    </location>
</feature>
<feature type="region of interest" description="Disordered" evidence="6">
    <location>
        <begin position="527"/>
        <end position="556"/>
    </location>
</feature>
<dbReference type="InterPro" id="IPR036152">
    <property type="entry name" value="Asp/glu_Ase-like_sf"/>
</dbReference>
<feature type="domain" description="Asparaginase/glutaminase C-terminal" evidence="8">
    <location>
        <begin position="279"/>
        <end position="386"/>
    </location>
</feature>
<dbReference type="PROSITE" id="PS51732">
    <property type="entry name" value="ASN_GLN_ASE_3"/>
    <property type="match status" value="1"/>
</dbReference>
<dbReference type="STRING" id="1458985.BJP34_20670"/>
<dbReference type="SFLD" id="SFLDS00057">
    <property type="entry name" value="Glutaminase/Asparaginase"/>
    <property type="match status" value="1"/>
</dbReference>
<dbReference type="InterPro" id="IPR006034">
    <property type="entry name" value="Asparaginase/glutaminase-like"/>
</dbReference>
<dbReference type="Proteomes" id="UP000177870">
    <property type="component" value="Chromosome"/>
</dbReference>
<dbReference type="PIRSF" id="PIRSF001220">
    <property type="entry name" value="L-ASNase_gatD"/>
    <property type="match status" value="1"/>
</dbReference>